<keyword evidence="7" id="KW-0418">Kinase</keyword>
<evidence type="ECO:0000313" key="14">
    <source>
        <dbReference type="Proteomes" id="UP000093122"/>
    </source>
</evidence>
<dbReference type="GO" id="GO:0005737">
    <property type="term" value="C:cytoplasm"/>
    <property type="evidence" value="ECO:0007669"/>
    <property type="project" value="UniProtKB-SubCell"/>
</dbReference>
<dbReference type="OMA" id="MGPYIIL"/>
<dbReference type="Pfam" id="PF00359">
    <property type="entry name" value="PTS_EIIA_2"/>
    <property type="match status" value="1"/>
</dbReference>
<comment type="subcellular location">
    <subcellularLocation>
        <location evidence="1">Cytoplasm</location>
    </subcellularLocation>
</comment>
<dbReference type="RefSeq" id="WP_001049922.1">
    <property type="nucleotide sequence ID" value="NZ_BCNI01000001.1"/>
</dbReference>
<comment type="function">
    <text evidence="8">The phosphoenolpyruvate-dependent sugar phosphotransferase system (sugar PTS), a major carbohydrate active transport system, catalyzes the phosphorylation of incoming sugar substrates concomitantly with their translocation across the cell membrane. The enzyme II UlaABC PTS system is involved in ascorbate transport.</text>
</comment>
<dbReference type="AlphaFoldDB" id="A0A0E1EQ40"/>
<evidence type="ECO:0000256" key="3">
    <source>
        <dbReference type="ARBA" id="ARBA00022490"/>
    </source>
</evidence>
<dbReference type="InterPro" id="IPR016152">
    <property type="entry name" value="PTrfase/Anion_transptr"/>
</dbReference>
<evidence type="ECO:0000259" key="11">
    <source>
        <dbReference type="PROSITE" id="PS51094"/>
    </source>
</evidence>
<evidence type="ECO:0000256" key="9">
    <source>
        <dbReference type="ARBA" id="ARBA00041175"/>
    </source>
</evidence>
<evidence type="ECO:0000256" key="6">
    <source>
        <dbReference type="ARBA" id="ARBA00022683"/>
    </source>
</evidence>
<dbReference type="EMBL" id="MAWT01000022">
    <property type="protein sequence ID" value="OCM71551.1"/>
    <property type="molecule type" value="Genomic_DNA"/>
</dbReference>
<evidence type="ECO:0000256" key="2">
    <source>
        <dbReference type="ARBA" id="ARBA00022448"/>
    </source>
</evidence>
<evidence type="ECO:0000313" key="13">
    <source>
        <dbReference type="EMBL" id="RDY78684.1"/>
    </source>
</evidence>
<keyword evidence="4" id="KW-0597">Phosphoprotein</keyword>
<keyword evidence="6" id="KW-0598">Phosphotransferase system</keyword>
<reference evidence="12 14" key="1">
    <citation type="journal article" date="2016" name="Sci. Rep.">
        <title>Serotype IV Streptococcus agalactiae ST-452 has arisen from large genomic recombination events between CC23 and the hypervirulent CC17 lineages.</title>
        <authorList>
            <person name="Campisi E."/>
            <person name="Rinaudo C.D."/>
            <person name="Donati C."/>
            <person name="Barucco M."/>
            <person name="Torricelli G."/>
            <person name="Edwards M.S."/>
            <person name="Baker C.J."/>
            <person name="Margarit I."/>
            <person name="Rosini R."/>
        </authorList>
    </citation>
    <scope>NUCLEOTIDE SEQUENCE [LARGE SCALE GENOMIC DNA]</scope>
    <source>
        <strain evidence="12 14">CZ-PW-140</strain>
    </source>
</reference>
<dbReference type="PROSITE" id="PS51094">
    <property type="entry name" value="PTS_EIIA_TYPE_2"/>
    <property type="match status" value="1"/>
</dbReference>
<evidence type="ECO:0000313" key="15">
    <source>
        <dbReference type="Proteomes" id="UP000256718"/>
    </source>
</evidence>
<proteinExistence type="predicted"/>
<dbReference type="GO" id="GO:0009401">
    <property type="term" value="P:phosphoenolpyruvate-dependent sugar phosphotransferase system"/>
    <property type="evidence" value="ECO:0007669"/>
    <property type="project" value="UniProtKB-KW"/>
</dbReference>
<dbReference type="GO" id="GO:0016301">
    <property type="term" value="F:kinase activity"/>
    <property type="evidence" value="ECO:0007669"/>
    <property type="project" value="UniProtKB-KW"/>
</dbReference>
<dbReference type="PANTHER" id="PTHR36203">
    <property type="entry name" value="ASCORBATE-SPECIFIC PTS SYSTEM EIIA COMPONENT"/>
    <property type="match status" value="1"/>
</dbReference>
<evidence type="ECO:0000256" key="7">
    <source>
        <dbReference type="ARBA" id="ARBA00022777"/>
    </source>
</evidence>
<dbReference type="InterPro" id="IPR051351">
    <property type="entry name" value="Ascorbate-PTS_EIIA_comp"/>
</dbReference>
<evidence type="ECO:0000256" key="10">
    <source>
        <dbReference type="ARBA" id="ARBA00042072"/>
    </source>
</evidence>
<evidence type="ECO:0000256" key="8">
    <source>
        <dbReference type="ARBA" id="ARBA00037387"/>
    </source>
</evidence>
<keyword evidence="2" id="KW-0813">Transport</keyword>
<dbReference type="EMBL" id="QHGZ01000212">
    <property type="protein sequence ID" value="RDY78684.1"/>
    <property type="molecule type" value="Genomic_DNA"/>
</dbReference>
<accession>A0A0E1EQ40</accession>
<dbReference type="Proteomes" id="UP000256718">
    <property type="component" value="Unassembled WGS sequence"/>
</dbReference>
<feature type="domain" description="PTS EIIA type-2" evidence="11">
    <location>
        <begin position="6"/>
        <end position="148"/>
    </location>
</feature>
<dbReference type="Proteomes" id="UP000093122">
    <property type="component" value="Unassembled WGS sequence"/>
</dbReference>
<name>A0A0E1EQ40_STRAG</name>
<sequence length="161" mass="17694">MNLKQAFIENDSIRLKLSASDWKEAIKLSIDPLIESGAVDAEYYDAIIESTEEFGPYYILMPGMAMPHARPEAGVKRDAFSLITLTESVVFPDGKEVSVLLALAATSSAIHTSVAIPQIIALFELENSIQRLTECQEAKEVLAMVEESKNSPYLEGLDLES</sequence>
<keyword evidence="5" id="KW-0808">Transferase</keyword>
<organism evidence="12 14">
    <name type="scientific">Streptococcus agalactiae</name>
    <dbReference type="NCBI Taxonomy" id="1311"/>
    <lineage>
        <taxon>Bacteria</taxon>
        <taxon>Bacillati</taxon>
        <taxon>Bacillota</taxon>
        <taxon>Bacilli</taxon>
        <taxon>Lactobacillales</taxon>
        <taxon>Streptococcaceae</taxon>
        <taxon>Streptococcus</taxon>
    </lineage>
</organism>
<dbReference type="PANTHER" id="PTHR36203:SF1">
    <property type="entry name" value="ASCORBATE-SPECIFIC PTS SYSTEM EIIA COMPONENT"/>
    <property type="match status" value="1"/>
</dbReference>
<reference evidence="13 15" key="2">
    <citation type="journal article" date="2018" name="Emerg. Microbes Infect.">
        <title>Phenotypic and molecular analysis of nontypeable Group B streptococci: identification of cps2a and hybrid cps2a/cps5 Group B streptococcal capsule gene clusters.</title>
        <authorList>
            <person name="Alhhazmi A."/>
            <person name="Tyrrell G.J."/>
        </authorList>
    </citation>
    <scope>NUCLEOTIDE SEQUENCE [LARGE SCALE GENOMIC DNA]</scope>
    <source>
        <strain evidence="13 15">PLGBS17</strain>
    </source>
</reference>
<protein>
    <recommendedName>
        <fullName evidence="9">Ascorbate-specific PTS system EIIA component</fullName>
    </recommendedName>
    <alternativeName>
        <fullName evidence="10">Ascorbate-specific phosphotransferase enzyme IIA component</fullName>
    </alternativeName>
</protein>
<dbReference type="CDD" id="cd00211">
    <property type="entry name" value="PTS_IIA_fru"/>
    <property type="match status" value="1"/>
</dbReference>
<dbReference type="Gene3D" id="3.40.930.10">
    <property type="entry name" value="Mannitol-specific EII, Chain A"/>
    <property type="match status" value="1"/>
</dbReference>
<dbReference type="SUPFAM" id="SSF55804">
    <property type="entry name" value="Phoshotransferase/anion transport protein"/>
    <property type="match status" value="1"/>
</dbReference>
<evidence type="ECO:0000256" key="5">
    <source>
        <dbReference type="ARBA" id="ARBA00022679"/>
    </source>
</evidence>
<dbReference type="KEGG" id="sage:EN72_09810"/>
<gene>
    <name evidence="12" type="ORF">AX245_10105</name>
    <name evidence="13" type="ORF">C4618_10120</name>
</gene>
<keyword evidence="3" id="KW-0963">Cytoplasm</keyword>
<dbReference type="InterPro" id="IPR002178">
    <property type="entry name" value="PTS_EIIA_type-2_dom"/>
</dbReference>
<evidence type="ECO:0000256" key="4">
    <source>
        <dbReference type="ARBA" id="ARBA00022553"/>
    </source>
</evidence>
<evidence type="ECO:0000313" key="12">
    <source>
        <dbReference type="EMBL" id="OCM71551.1"/>
    </source>
</evidence>
<evidence type="ECO:0000256" key="1">
    <source>
        <dbReference type="ARBA" id="ARBA00004496"/>
    </source>
</evidence>
<comment type="caution">
    <text evidence="12">The sequence shown here is derived from an EMBL/GenBank/DDBJ whole genome shotgun (WGS) entry which is preliminary data.</text>
</comment>